<feature type="region of interest" description="Disordered" evidence="1">
    <location>
        <begin position="1"/>
        <end position="30"/>
    </location>
</feature>
<feature type="region of interest" description="Disordered" evidence="1">
    <location>
        <begin position="151"/>
        <end position="176"/>
    </location>
</feature>
<dbReference type="AlphaFoldDB" id="A0AAV4JY67"/>
<dbReference type="Gene3D" id="2.30.29.30">
    <property type="entry name" value="Pleckstrin-homology domain (PH domain)/Phosphotyrosine-binding domain (PTB)"/>
    <property type="match status" value="1"/>
</dbReference>
<evidence type="ECO:0000313" key="4">
    <source>
        <dbReference type="Proteomes" id="UP000762676"/>
    </source>
</evidence>
<sequence length="567" mass="62202">MGFSSNTVQKPLKKSSLGSKKSSEPGVSVKKSQRPLSKVWLSTQWAVSVPFKLLDNVDISGEVYHRGKLSWNRRVVALTGGLLAFYKPDKESARPSLVVPLTGYTATVSERESRRGYEVRLTHLSEDCHTFAVDFRDWAHLWAEHINGTASGQPPPKYHTHLARPFSGGDHSAAPPADVKLKHRSRNLAKADLAGYTAASSNELEDLFNAVDSDREEGSINEVPYGKRRGHFLPNRLQRGRTLIPKRFHYSNSQEPLTRGKTLGAFPSQRTPWKAGSNASLREGPGKSIGAAVKDILARRQRGLFKVTQYAHDSDTGLSGVGSYSRKVSDLDTSSDWHSSHGNISKGHFRLMPSSDRAKEASCHQGRRPINSSKLGLTPQGGAKYEQQTHDSSGCLPYDEARDECGPTDQHGCQGSSITEVASAGVSTTHLADVQGPPSSVYANSGSSTLDAESRVLASPQLPLPVARWDWKSLLLAWSSPVDQFLTALKVSPRRLTLPIDSVRFERMGEVSSGVMSAHLAMTTPCPNYNINQYQPYLLPATRGSRRLASYEPGLHLSHDCRMTWQA</sequence>
<keyword evidence="4" id="KW-1185">Reference proteome</keyword>
<dbReference type="InterPro" id="IPR011993">
    <property type="entry name" value="PH-like_dom_sf"/>
</dbReference>
<protein>
    <submittedName>
        <fullName evidence="3">Actin filament-associated protein 1</fullName>
    </submittedName>
</protein>
<reference evidence="3 4" key="1">
    <citation type="journal article" date="2021" name="Elife">
        <title>Chloroplast acquisition without the gene transfer in kleptoplastic sea slugs, Plakobranchus ocellatus.</title>
        <authorList>
            <person name="Maeda T."/>
            <person name="Takahashi S."/>
            <person name="Yoshida T."/>
            <person name="Shimamura S."/>
            <person name="Takaki Y."/>
            <person name="Nagai Y."/>
            <person name="Toyoda A."/>
            <person name="Suzuki Y."/>
            <person name="Arimoto A."/>
            <person name="Ishii H."/>
            <person name="Satoh N."/>
            <person name="Nishiyama T."/>
            <person name="Hasebe M."/>
            <person name="Maruyama T."/>
            <person name="Minagawa J."/>
            <person name="Obokata J."/>
            <person name="Shigenobu S."/>
        </authorList>
    </citation>
    <scope>NUCLEOTIDE SEQUENCE [LARGE SCALE GENOMIC DNA]</scope>
</reference>
<gene>
    <name evidence="3" type="ORF">ElyMa_005300400</name>
</gene>
<organism evidence="3 4">
    <name type="scientific">Elysia marginata</name>
    <dbReference type="NCBI Taxonomy" id="1093978"/>
    <lineage>
        <taxon>Eukaryota</taxon>
        <taxon>Metazoa</taxon>
        <taxon>Spiralia</taxon>
        <taxon>Lophotrochozoa</taxon>
        <taxon>Mollusca</taxon>
        <taxon>Gastropoda</taxon>
        <taxon>Heterobranchia</taxon>
        <taxon>Euthyneura</taxon>
        <taxon>Panpulmonata</taxon>
        <taxon>Sacoglossa</taxon>
        <taxon>Placobranchoidea</taxon>
        <taxon>Plakobranchidae</taxon>
        <taxon>Elysia</taxon>
    </lineage>
</organism>
<feature type="domain" description="PH" evidence="2">
    <location>
        <begin position="56"/>
        <end position="151"/>
    </location>
</feature>
<feature type="compositionally biased region" description="Low complexity" evidence="1">
    <location>
        <begin position="14"/>
        <end position="26"/>
    </location>
</feature>
<feature type="region of interest" description="Disordered" evidence="1">
    <location>
        <begin position="254"/>
        <end position="286"/>
    </location>
</feature>
<name>A0AAV4JY67_9GAST</name>
<dbReference type="SUPFAM" id="SSF50729">
    <property type="entry name" value="PH domain-like"/>
    <property type="match status" value="1"/>
</dbReference>
<dbReference type="InterPro" id="IPR001849">
    <property type="entry name" value="PH_domain"/>
</dbReference>
<accession>A0AAV4JY67</accession>
<evidence type="ECO:0000259" key="2">
    <source>
        <dbReference type="PROSITE" id="PS50003"/>
    </source>
</evidence>
<proteinExistence type="predicted"/>
<feature type="region of interest" description="Disordered" evidence="1">
    <location>
        <begin position="363"/>
        <end position="414"/>
    </location>
</feature>
<evidence type="ECO:0000313" key="3">
    <source>
        <dbReference type="EMBL" id="GFS27749.1"/>
    </source>
</evidence>
<dbReference type="Pfam" id="PF00169">
    <property type="entry name" value="PH"/>
    <property type="match status" value="1"/>
</dbReference>
<dbReference type="EMBL" id="BMAT01010559">
    <property type="protein sequence ID" value="GFS27749.1"/>
    <property type="molecule type" value="Genomic_DNA"/>
</dbReference>
<comment type="caution">
    <text evidence="3">The sequence shown here is derived from an EMBL/GenBank/DDBJ whole genome shotgun (WGS) entry which is preliminary data.</text>
</comment>
<dbReference type="PROSITE" id="PS50003">
    <property type="entry name" value="PH_DOMAIN"/>
    <property type="match status" value="1"/>
</dbReference>
<dbReference type="SMART" id="SM00233">
    <property type="entry name" value="PH"/>
    <property type="match status" value="1"/>
</dbReference>
<dbReference type="Proteomes" id="UP000762676">
    <property type="component" value="Unassembled WGS sequence"/>
</dbReference>
<evidence type="ECO:0000256" key="1">
    <source>
        <dbReference type="SAM" id="MobiDB-lite"/>
    </source>
</evidence>